<organism evidence="2 3">
    <name type="scientific">Panagrolaimus superbus</name>
    <dbReference type="NCBI Taxonomy" id="310955"/>
    <lineage>
        <taxon>Eukaryota</taxon>
        <taxon>Metazoa</taxon>
        <taxon>Ecdysozoa</taxon>
        <taxon>Nematoda</taxon>
        <taxon>Chromadorea</taxon>
        <taxon>Rhabditida</taxon>
        <taxon>Tylenchina</taxon>
        <taxon>Panagrolaimomorpha</taxon>
        <taxon>Panagrolaimoidea</taxon>
        <taxon>Panagrolaimidae</taxon>
        <taxon>Panagrolaimus</taxon>
    </lineage>
</organism>
<dbReference type="InterPro" id="IPR011333">
    <property type="entry name" value="SKP1/BTB/POZ_sf"/>
</dbReference>
<dbReference type="AlphaFoldDB" id="A0A914YKG9"/>
<evidence type="ECO:0000313" key="3">
    <source>
        <dbReference type="WBParaSite" id="PSU_v2.g19371.t1"/>
    </source>
</evidence>
<dbReference type="Gene3D" id="3.30.710.10">
    <property type="entry name" value="Potassium Channel Kv1.1, Chain A"/>
    <property type="match status" value="1"/>
</dbReference>
<dbReference type="PROSITE" id="PS50097">
    <property type="entry name" value="BTB"/>
    <property type="match status" value="1"/>
</dbReference>
<reference evidence="3" key="1">
    <citation type="submission" date="2022-11" db="UniProtKB">
        <authorList>
            <consortium name="WormBaseParasite"/>
        </authorList>
    </citation>
    <scope>IDENTIFICATION</scope>
</reference>
<keyword evidence="2" id="KW-1185">Reference proteome</keyword>
<dbReference type="Proteomes" id="UP000887577">
    <property type="component" value="Unplaced"/>
</dbReference>
<protein>
    <submittedName>
        <fullName evidence="3">BTB domain-containing protein</fullName>
    </submittedName>
</protein>
<accession>A0A914YKG9</accession>
<name>A0A914YKG9_9BILA</name>
<dbReference type="SUPFAM" id="SSF54695">
    <property type="entry name" value="POZ domain"/>
    <property type="match status" value="1"/>
</dbReference>
<evidence type="ECO:0000313" key="2">
    <source>
        <dbReference type="Proteomes" id="UP000887577"/>
    </source>
</evidence>
<dbReference type="Pfam" id="PF00651">
    <property type="entry name" value="BTB"/>
    <property type="match status" value="1"/>
</dbReference>
<evidence type="ECO:0000259" key="1">
    <source>
        <dbReference type="PROSITE" id="PS50097"/>
    </source>
</evidence>
<feature type="domain" description="BTB" evidence="1">
    <location>
        <begin position="138"/>
        <end position="204"/>
    </location>
</feature>
<sequence>MFQISSEFEFKEVDHVKIEYQLRFPASKLQLLDQFECYPFVIELPGYEHLKFQCVIKKFIESKVTLVIENPYDLRLYGKKTDFKYEHKHLKSDIDINISFIFDPATVIKPTKQNPLTIEDTFVSKLSLQNITSDLQYCDIVFISSDEKQILSYKCIIAKHSKSLAKSFVNVSNNPVKIIADKYDAKTITAALNFCHGNNVSFKEMESLMTEIFKFAFEFNFDELKVCIIPFITN</sequence>
<dbReference type="InterPro" id="IPR000210">
    <property type="entry name" value="BTB/POZ_dom"/>
</dbReference>
<dbReference type="WBParaSite" id="PSU_v2.g19371.t1">
    <property type="protein sequence ID" value="PSU_v2.g19371.t1"/>
    <property type="gene ID" value="PSU_v2.g19371"/>
</dbReference>
<proteinExistence type="predicted"/>